<accession>A0A6I6HP22</accession>
<keyword evidence="1" id="KW-0812">Transmembrane</keyword>
<dbReference type="InterPro" id="IPR046188">
    <property type="entry name" value="DUF6216"/>
</dbReference>
<feature type="transmembrane region" description="Helical" evidence="1">
    <location>
        <begin position="12"/>
        <end position="30"/>
    </location>
</feature>
<reference evidence="2 3" key="1">
    <citation type="submission" date="2019-12" db="EMBL/GenBank/DDBJ databases">
        <title>Hybrid Genome Assemblies of two High G+C Isolates from Undergraduate Microbiology Courses.</title>
        <authorList>
            <person name="Ne Ville C.J."/>
            <person name="Enright D."/>
            <person name="Hernandez I."/>
            <person name="Dodsworth J."/>
            <person name="Orwin P.M."/>
        </authorList>
    </citation>
    <scope>NUCLEOTIDE SEQUENCE [LARGE SCALE GENOMIC DNA]</scope>
    <source>
        <strain evidence="2 3">CSUSB</strain>
    </source>
</reference>
<keyword evidence="1" id="KW-1133">Transmembrane helix</keyword>
<dbReference type="RefSeq" id="WP_157616469.1">
    <property type="nucleotide sequence ID" value="NZ_CP046622.1"/>
</dbReference>
<feature type="transmembrane region" description="Helical" evidence="1">
    <location>
        <begin position="130"/>
        <end position="149"/>
    </location>
</feature>
<proteinExistence type="predicted"/>
<keyword evidence="1" id="KW-0472">Membrane</keyword>
<gene>
    <name evidence="2" type="ORF">GOQ09_25740</name>
</gene>
<organism evidence="2 3">
    <name type="scientific">Variovorax paradoxus</name>
    <dbReference type="NCBI Taxonomy" id="34073"/>
    <lineage>
        <taxon>Bacteria</taxon>
        <taxon>Pseudomonadati</taxon>
        <taxon>Pseudomonadota</taxon>
        <taxon>Betaproteobacteria</taxon>
        <taxon>Burkholderiales</taxon>
        <taxon>Comamonadaceae</taxon>
        <taxon>Variovorax</taxon>
    </lineage>
</organism>
<dbReference type="Proteomes" id="UP000425817">
    <property type="component" value="Chromosome"/>
</dbReference>
<name>A0A6I6HP22_VARPD</name>
<dbReference type="Pfam" id="PF19723">
    <property type="entry name" value="DUF6216"/>
    <property type="match status" value="1"/>
</dbReference>
<feature type="transmembrane region" description="Helical" evidence="1">
    <location>
        <begin position="237"/>
        <end position="258"/>
    </location>
</feature>
<protein>
    <submittedName>
        <fullName evidence="2">Uncharacterized protein</fullName>
    </submittedName>
</protein>
<evidence type="ECO:0000313" key="2">
    <source>
        <dbReference type="EMBL" id="QGW84768.1"/>
    </source>
</evidence>
<dbReference type="AlphaFoldDB" id="A0A6I6HP22"/>
<dbReference type="OrthoDB" id="8850090at2"/>
<sequence>MDSTTVSNLAQSFSLAVPLLIAAAFAWAIYRAGSRQVVVRRLWQLVHGKQEIADPQIRAFVEEEASLLSFRMLAGVPVSSLEKAHQLIDWAKSNDIQMYRLRLCGDLFDPDTRQIRVEDLPSEWALGLKCARLLLCVLLTVASVGILFFDRTLMKINETERHFFATPSGLGTLGSAIPFGPSPLKAVECSRPVSANAARTAFTEREVEILCGVLKASETPAYLKTALNDQRWETAKLLLISAVLAWMSFFSWASGFAAHKLSKRRIDPAISGIQLNLALHD</sequence>
<evidence type="ECO:0000256" key="1">
    <source>
        <dbReference type="SAM" id="Phobius"/>
    </source>
</evidence>
<dbReference type="EMBL" id="CP046622">
    <property type="protein sequence ID" value="QGW84768.1"/>
    <property type="molecule type" value="Genomic_DNA"/>
</dbReference>
<evidence type="ECO:0000313" key="3">
    <source>
        <dbReference type="Proteomes" id="UP000425817"/>
    </source>
</evidence>